<name>A0A0E9R425_ANGAN</name>
<dbReference type="EMBL" id="GBXM01084676">
    <property type="protein sequence ID" value="JAH23901.1"/>
    <property type="molecule type" value="Transcribed_RNA"/>
</dbReference>
<feature type="region of interest" description="Disordered" evidence="1">
    <location>
        <begin position="1"/>
        <end position="32"/>
    </location>
</feature>
<evidence type="ECO:0000256" key="1">
    <source>
        <dbReference type="SAM" id="MobiDB-lite"/>
    </source>
</evidence>
<protein>
    <submittedName>
        <fullName evidence="2">Uncharacterized protein</fullName>
    </submittedName>
</protein>
<accession>A0A0E9R425</accession>
<feature type="compositionally biased region" description="Basic and acidic residues" evidence="1">
    <location>
        <begin position="14"/>
        <end position="32"/>
    </location>
</feature>
<reference evidence="2" key="2">
    <citation type="journal article" date="2015" name="Fish Shellfish Immunol.">
        <title>Early steps in the European eel (Anguilla anguilla)-Vibrio vulnificus interaction in the gills: Role of the RtxA13 toxin.</title>
        <authorList>
            <person name="Callol A."/>
            <person name="Pajuelo D."/>
            <person name="Ebbesson L."/>
            <person name="Teles M."/>
            <person name="MacKenzie S."/>
            <person name="Amaro C."/>
        </authorList>
    </citation>
    <scope>NUCLEOTIDE SEQUENCE</scope>
</reference>
<dbReference type="AlphaFoldDB" id="A0A0E9R425"/>
<evidence type="ECO:0000313" key="2">
    <source>
        <dbReference type="EMBL" id="JAH23901.1"/>
    </source>
</evidence>
<reference evidence="2" key="1">
    <citation type="submission" date="2014-11" db="EMBL/GenBank/DDBJ databases">
        <authorList>
            <person name="Amaro Gonzalez C."/>
        </authorList>
    </citation>
    <scope>NUCLEOTIDE SEQUENCE</scope>
</reference>
<organism evidence="2">
    <name type="scientific">Anguilla anguilla</name>
    <name type="common">European freshwater eel</name>
    <name type="synonym">Muraena anguilla</name>
    <dbReference type="NCBI Taxonomy" id="7936"/>
    <lineage>
        <taxon>Eukaryota</taxon>
        <taxon>Metazoa</taxon>
        <taxon>Chordata</taxon>
        <taxon>Craniata</taxon>
        <taxon>Vertebrata</taxon>
        <taxon>Euteleostomi</taxon>
        <taxon>Actinopterygii</taxon>
        <taxon>Neopterygii</taxon>
        <taxon>Teleostei</taxon>
        <taxon>Anguilliformes</taxon>
        <taxon>Anguillidae</taxon>
        <taxon>Anguilla</taxon>
    </lineage>
</organism>
<sequence length="32" mass="3621">MTFKQCKRANNGKEVGHDHSQDVSRPDEVGFC</sequence>
<proteinExistence type="predicted"/>